<gene>
    <name evidence="1" type="ORF">CKO40_16765</name>
</gene>
<reference evidence="1" key="2">
    <citation type="journal article" date="2020" name="Microorganisms">
        <title>Osmotic Adaptation and Compatible Solute Biosynthesis of Phototrophic Bacteria as Revealed from Genome Analyses.</title>
        <authorList>
            <person name="Imhoff J.F."/>
            <person name="Rahn T."/>
            <person name="Kunzel S."/>
            <person name="Keller A."/>
            <person name="Neulinger S.C."/>
        </authorList>
    </citation>
    <scope>NUCLEOTIDE SEQUENCE</scope>
    <source>
        <strain evidence="1">DSM 11080</strain>
    </source>
</reference>
<keyword evidence="2" id="KW-1185">Reference proteome</keyword>
<dbReference type="RefSeq" id="WP_200347607.1">
    <property type="nucleotide sequence ID" value="NZ_NRSJ01000035.1"/>
</dbReference>
<dbReference type="Proteomes" id="UP001296776">
    <property type="component" value="Unassembled WGS sequence"/>
</dbReference>
<evidence type="ECO:0000313" key="2">
    <source>
        <dbReference type="Proteomes" id="UP001296776"/>
    </source>
</evidence>
<reference evidence="1" key="1">
    <citation type="submission" date="2017-08" db="EMBL/GenBank/DDBJ databases">
        <authorList>
            <person name="Imhoff J.F."/>
            <person name="Rahn T."/>
            <person name="Kuenzel S."/>
            <person name="Neulinger S.C."/>
        </authorList>
    </citation>
    <scope>NUCLEOTIDE SEQUENCE</scope>
    <source>
        <strain evidence="1">DSM 11080</strain>
    </source>
</reference>
<proteinExistence type="predicted"/>
<evidence type="ECO:0000313" key="1">
    <source>
        <dbReference type="EMBL" id="MBK1706154.1"/>
    </source>
</evidence>
<comment type="caution">
    <text evidence="1">The sequence shown here is derived from an EMBL/GenBank/DDBJ whole genome shotgun (WGS) entry which is preliminary data.</text>
</comment>
<accession>A0AAJ0U6F5</accession>
<organism evidence="1 2">
    <name type="scientific">Halochromatium glycolicum</name>
    <dbReference type="NCBI Taxonomy" id="85075"/>
    <lineage>
        <taxon>Bacteria</taxon>
        <taxon>Pseudomonadati</taxon>
        <taxon>Pseudomonadota</taxon>
        <taxon>Gammaproteobacteria</taxon>
        <taxon>Chromatiales</taxon>
        <taxon>Chromatiaceae</taxon>
        <taxon>Halochromatium</taxon>
    </lineage>
</organism>
<dbReference type="AlphaFoldDB" id="A0AAJ0U6F5"/>
<sequence length="83" mass="8828">MLQAIEAEISPDGKVTLLEPVHLAQRSRAVVTILAPIDETAPKRGSAAALLSVLDSPELASAKPGDPERMEREIAANRDAWGD</sequence>
<name>A0AAJ0U6F5_9GAMM</name>
<dbReference type="EMBL" id="NRSJ01000035">
    <property type="protein sequence ID" value="MBK1706154.1"/>
    <property type="molecule type" value="Genomic_DNA"/>
</dbReference>
<protein>
    <submittedName>
        <fullName evidence="1">Uncharacterized protein</fullName>
    </submittedName>
</protein>